<reference evidence="1" key="1">
    <citation type="journal article" date="2012" name="PLoS ONE">
        <title>Gene sets for utilization of primary and secondary nutrition supplies in the distal gut of endangered iberian lynx.</title>
        <authorList>
            <person name="Alcaide M."/>
            <person name="Messina E."/>
            <person name="Richter M."/>
            <person name="Bargiela R."/>
            <person name="Peplies J."/>
            <person name="Huws S.A."/>
            <person name="Newbold C.J."/>
            <person name="Golyshin P.N."/>
            <person name="Simon M.A."/>
            <person name="Lopez G."/>
            <person name="Yakimov M.M."/>
            <person name="Ferrer M."/>
        </authorList>
    </citation>
    <scope>NUCLEOTIDE SEQUENCE</scope>
</reference>
<proteinExistence type="predicted"/>
<gene>
    <name evidence="1" type="ORF">EVA_11839</name>
</gene>
<organism evidence="1">
    <name type="scientific">gut metagenome</name>
    <dbReference type="NCBI Taxonomy" id="749906"/>
    <lineage>
        <taxon>unclassified sequences</taxon>
        <taxon>metagenomes</taxon>
        <taxon>organismal metagenomes</taxon>
    </lineage>
</organism>
<comment type="caution">
    <text evidence="1">The sequence shown here is derived from an EMBL/GenBank/DDBJ whole genome shotgun (WGS) entry which is preliminary data.</text>
</comment>
<accession>J9CJ42</accession>
<dbReference type="EMBL" id="AMCI01003543">
    <property type="protein sequence ID" value="EJX00056.1"/>
    <property type="molecule type" value="Genomic_DNA"/>
</dbReference>
<name>J9CJ42_9ZZZZ</name>
<evidence type="ECO:0000313" key="1">
    <source>
        <dbReference type="EMBL" id="EJX00056.1"/>
    </source>
</evidence>
<sequence length="75" mass="9044">MVLPEAASLCWQSVFPPYCPHSPFKSLLRPPRYIQWQVRFPERRRLWLAVHFVRHTTQSLTWLWLEGAVSRNLVR</sequence>
<dbReference type="AlphaFoldDB" id="J9CJ42"/>
<protein>
    <submittedName>
        <fullName evidence="1">Uncharacterized protein</fullName>
    </submittedName>
</protein>